<evidence type="ECO:0000313" key="9">
    <source>
        <dbReference type="EMBL" id="ORX55714.1"/>
    </source>
</evidence>
<comment type="cofactor">
    <cofactor evidence="7">
        <name>heme</name>
        <dbReference type="ChEBI" id="CHEBI:30413"/>
    </cofactor>
</comment>
<dbReference type="InterPro" id="IPR036396">
    <property type="entry name" value="Cyt_P450_sf"/>
</dbReference>
<keyword evidence="6 8" id="KW-0503">Monooxygenase</keyword>
<gene>
    <name evidence="9" type="ORF">DM01DRAFT_1406895</name>
</gene>
<dbReference type="InterPro" id="IPR050196">
    <property type="entry name" value="Cytochrome_P450_Monoox"/>
</dbReference>
<dbReference type="PROSITE" id="PS00086">
    <property type="entry name" value="CYTOCHROME_P450"/>
    <property type="match status" value="1"/>
</dbReference>
<evidence type="ECO:0000256" key="8">
    <source>
        <dbReference type="RuleBase" id="RU000461"/>
    </source>
</evidence>
<dbReference type="OrthoDB" id="1470350at2759"/>
<comment type="similarity">
    <text evidence="1 8">Belongs to the cytochrome P450 family.</text>
</comment>
<dbReference type="Pfam" id="PF00067">
    <property type="entry name" value="p450"/>
    <property type="match status" value="1"/>
</dbReference>
<comment type="caution">
    <text evidence="9">The sequence shown here is derived from an EMBL/GenBank/DDBJ whole genome shotgun (WGS) entry which is preliminary data.</text>
</comment>
<dbReference type="PANTHER" id="PTHR24291:SF50">
    <property type="entry name" value="BIFUNCTIONAL ALBAFLAVENONE MONOOXYGENASE_TERPENE SYNTHASE"/>
    <property type="match status" value="1"/>
</dbReference>
<dbReference type="GO" id="GO:0016705">
    <property type="term" value="F:oxidoreductase activity, acting on paired donors, with incorporation or reduction of molecular oxygen"/>
    <property type="evidence" value="ECO:0007669"/>
    <property type="project" value="InterPro"/>
</dbReference>
<dbReference type="InterPro" id="IPR017972">
    <property type="entry name" value="Cyt_P450_CS"/>
</dbReference>
<keyword evidence="10" id="KW-1185">Reference proteome</keyword>
<dbReference type="Proteomes" id="UP000242146">
    <property type="component" value="Unassembled WGS sequence"/>
</dbReference>
<dbReference type="GO" id="GO:0004497">
    <property type="term" value="F:monooxygenase activity"/>
    <property type="evidence" value="ECO:0007669"/>
    <property type="project" value="UniProtKB-KW"/>
</dbReference>
<dbReference type="PANTHER" id="PTHR24291">
    <property type="entry name" value="CYTOCHROME P450 FAMILY 4"/>
    <property type="match status" value="1"/>
</dbReference>
<dbReference type="PRINTS" id="PR00463">
    <property type="entry name" value="EP450I"/>
</dbReference>
<feature type="binding site" description="axial binding residue" evidence="7">
    <location>
        <position position="487"/>
    </location>
    <ligand>
        <name>heme</name>
        <dbReference type="ChEBI" id="CHEBI:30413"/>
    </ligand>
    <ligandPart>
        <name>Fe</name>
        <dbReference type="ChEBI" id="CHEBI:18248"/>
    </ligandPart>
</feature>
<evidence type="ECO:0000313" key="10">
    <source>
        <dbReference type="Proteomes" id="UP000242146"/>
    </source>
</evidence>
<evidence type="ECO:0000256" key="5">
    <source>
        <dbReference type="ARBA" id="ARBA00023004"/>
    </source>
</evidence>
<dbReference type="GO" id="GO:0005506">
    <property type="term" value="F:iron ion binding"/>
    <property type="evidence" value="ECO:0007669"/>
    <property type="project" value="InterPro"/>
</dbReference>
<sequence>MSLISNRGLIDLNELSSTVTETLMNAVAKTKGKRAPIAVAVALLLLGRTLLKKNLPPKHLRHIPYVTFWTVIRNVVLLKMPIRTLFETMSGPLVESNDGLYLRPERTGWVVHVSHPQLVKQVFLKTDTFPKVPTQSLKGSMLIDFVGTSNILFQNIGPEWKKHRRLANPAFHRAMPVQLFGAAGLEMIDMLDEKYPGDTFTLDFHDLMERSTLDIIGRAGFDFEFNAIKDKHSKWKEVYDEIVLSYRNPLHVMFPILDQKYRWLIPGRRAEYKRMYEFRNMLEEVIDHKRQLLKENRDLGIEEAERDLLTLMLEGELRGEGALTKDELIGDLAIFFVAGHDTTANAMNSTIYWLCRHPEVQEKAREEINRVLCPEGPEPQYDIIPTLAQTKELFYVYQIMKESLRMSGPVNSLVTPRVAQDNLDFNGTLIPKGTLVSVNLFDLHHNPHVWKDPFVFNPDRFADGAEADINARNGLAWTPFSNGTRQCIGMQFSLAEQKVLLAMLLRRYEFSLPEGSIHAERFITNNHVVASPIDLNITFKRRF</sequence>
<evidence type="ECO:0000256" key="6">
    <source>
        <dbReference type="ARBA" id="ARBA00023033"/>
    </source>
</evidence>
<dbReference type="InterPro" id="IPR002401">
    <property type="entry name" value="Cyt_P450_E_grp-I"/>
</dbReference>
<dbReference type="EMBL" id="MCGT01000011">
    <property type="protein sequence ID" value="ORX55714.1"/>
    <property type="molecule type" value="Genomic_DNA"/>
</dbReference>
<proteinExistence type="inferred from homology"/>
<organism evidence="9 10">
    <name type="scientific">Hesseltinella vesiculosa</name>
    <dbReference type="NCBI Taxonomy" id="101127"/>
    <lineage>
        <taxon>Eukaryota</taxon>
        <taxon>Fungi</taxon>
        <taxon>Fungi incertae sedis</taxon>
        <taxon>Mucoromycota</taxon>
        <taxon>Mucoromycotina</taxon>
        <taxon>Mucoromycetes</taxon>
        <taxon>Mucorales</taxon>
        <taxon>Cunninghamellaceae</taxon>
        <taxon>Hesseltinella</taxon>
    </lineage>
</organism>
<evidence type="ECO:0000256" key="3">
    <source>
        <dbReference type="ARBA" id="ARBA00022723"/>
    </source>
</evidence>
<evidence type="ECO:0000256" key="7">
    <source>
        <dbReference type="PIRSR" id="PIRSR602401-1"/>
    </source>
</evidence>
<evidence type="ECO:0000256" key="2">
    <source>
        <dbReference type="ARBA" id="ARBA00022617"/>
    </source>
</evidence>
<evidence type="ECO:0000256" key="4">
    <source>
        <dbReference type="ARBA" id="ARBA00023002"/>
    </source>
</evidence>
<keyword evidence="2 7" id="KW-0349">Heme</keyword>
<protein>
    <submittedName>
        <fullName evidence="9">Cytochrome P-450 cyp509A1</fullName>
    </submittedName>
</protein>
<dbReference type="AlphaFoldDB" id="A0A1X2GK82"/>
<reference evidence="9 10" key="1">
    <citation type="submission" date="2016-07" db="EMBL/GenBank/DDBJ databases">
        <title>Pervasive Adenine N6-methylation of Active Genes in Fungi.</title>
        <authorList>
            <consortium name="DOE Joint Genome Institute"/>
            <person name="Mondo S.J."/>
            <person name="Dannebaum R.O."/>
            <person name="Kuo R.C."/>
            <person name="Labutti K."/>
            <person name="Haridas S."/>
            <person name="Kuo A."/>
            <person name="Salamov A."/>
            <person name="Ahrendt S.R."/>
            <person name="Lipzen A."/>
            <person name="Sullivan W."/>
            <person name="Andreopoulos W.B."/>
            <person name="Clum A."/>
            <person name="Lindquist E."/>
            <person name="Daum C."/>
            <person name="Ramamoorthy G.K."/>
            <person name="Gryganskyi A."/>
            <person name="Culley D."/>
            <person name="Magnuson J.K."/>
            <person name="James T.Y."/>
            <person name="O'Malley M.A."/>
            <person name="Stajich J.E."/>
            <person name="Spatafora J.W."/>
            <person name="Visel A."/>
            <person name="Grigoriev I.V."/>
        </authorList>
    </citation>
    <scope>NUCLEOTIDE SEQUENCE [LARGE SCALE GENOMIC DNA]</scope>
    <source>
        <strain evidence="9 10">NRRL 3301</strain>
    </source>
</reference>
<dbReference type="GO" id="GO:0020037">
    <property type="term" value="F:heme binding"/>
    <property type="evidence" value="ECO:0007669"/>
    <property type="project" value="InterPro"/>
</dbReference>
<evidence type="ECO:0000256" key="1">
    <source>
        <dbReference type="ARBA" id="ARBA00010617"/>
    </source>
</evidence>
<accession>A0A1X2GK82</accession>
<name>A0A1X2GK82_9FUNG</name>
<dbReference type="Gene3D" id="1.10.630.10">
    <property type="entry name" value="Cytochrome P450"/>
    <property type="match status" value="1"/>
</dbReference>
<dbReference type="STRING" id="101127.A0A1X2GK82"/>
<keyword evidence="4 8" id="KW-0560">Oxidoreductase</keyword>
<dbReference type="SUPFAM" id="SSF48264">
    <property type="entry name" value="Cytochrome P450"/>
    <property type="match status" value="1"/>
</dbReference>
<dbReference type="PRINTS" id="PR00385">
    <property type="entry name" value="P450"/>
</dbReference>
<keyword evidence="3 7" id="KW-0479">Metal-binding</keyword>
<keyword evidence="5 7" id="KW-0408">Iron</keyword>
<dbReference type="InterPro" id="IPR001128">
    <property type="entry name" value="Cyt_P450"/>
</dbReference>